<dbReference type="eggNOG" id="COG1225">
    <property type="taxonomic scope" value="Bacteria"/>
</dbReference>
<evidence type="ECO:0000256" key="1">
    <source>
        <dbReference type="ARBA" id="ARBA00003330"/>
    </source>
</evidence>
<dbReference type="HOGENOM" id="CLU_042529_14_1_0"/>
<keyword evidence="4" id="KW-0575">Peroxidase</keyword>
<evidence type="ECO:0000256" key="11">
    <source>
        <dbReference type="ARBA" id="ARBA00042639"/>
    </source>
</evidence>
<dbReference type="SUPFAM" id="SSF52833">
    <property type="entry name" value="Thioredoxin-like"/>
    <property type="match status" value="1"/>
</dbReference>
<dbReference type="PROSITE" id="PS51352">
    <property type="entry name" value="THIOREDOXIN_2"/>
    <property type="match status" value="1"/>
</dbReference>
<evidence type="ECO:0000256" key="13">
    <source>
        <dbReference type="PIRSR" id="PIRSR000239-1"/>
    </source>
</evidence>
<dbReference type="InterPro" id="IPR000866">
    <property type="entry name" value="AhpC/TSA"/>
</dbReference>
<evidence type="ECO:0000256" key="3">
    <source>
        <dbReference type="ARBA" id="ARBA00013017"/>
    </source>
</evidence>
<evidence type="ECO:0000256" key="9">
    <source>
        <dbReference type="ARBA" id="ARBA00032824"/>
    </source>
</evidence>
<dbReference type="GO" id="GO:0008379">
    <property type="term" value="F:thioredoxin peroxidase activity"/>
    <property type="evidence" value="ECO:0007669"/>
    <property type="project" value="TreeGrafter"/>
</dbReference>
<comment type="function">
    <text evidence="1">Thiol-specific peroxidase that catalyzes the reduction of hydrogen peroxide and organic hydroperoxides to water and alcohols, respectively. Plays a role in cell protection against oxidative stress by detoxifying peroxides and as sensor of hydrogen peroxide-mediated signaling events.</text>
</comment>
<proteinExistence type="inferred from homology"/>
<dbReference type="InterPro" id="IPR036249">
    <property type="entry name" value="Thioredoxin-like_sf"/>
</dbReference>
<comment type="subunit">
    <text evidence="2">Monomer.</text>
</comment>
<name>W0RL50_9BACT</name>
<dbReference type="RefSeq" id="WP_025412943.1">
    <property type="nucleotide sequence ID" value="NZ_CP007128.1"/>
</dbReference>
<dbReference type="Proteomes" id="UP000019151">
    <property type="component" value="Chromosome"/>
</dbReference>
<protein>
    <recommendedName>
        <fullName evidence="3">thioredoxin-dependent peroxiredoxin</fullName>
        <ecNumber evidence="3">1.11.1.24</ecNumber>
    </recommendedName>
    <alternativeName>
        <fullName evidence="9">Thioredoxin peroxidase</fullName>
    </alternativeName>
    <alternativeName>
        <fullName evidence="11">Thioredoxin-dependent peroxiredoxin Bcp</fullName>
    </alternativeName>
</protein>
<dbReference type="PANTHER" id="PTHR42801">
    <property type="entry name" value="THIOREDOXIN-DEPENDENT PEROXIDE REDUCTASE"/>
    <property type="match status" value="1"/>
</dbReference>
<evidence type="ECO:0000256" key="2">
    <source>
        <dbReference type="ARBA" id="ARBA00011245"/>
    </source>
</evidence>
<reference evidence="15 16" key="1">
    <citation type="journal article" date="2014" name="Genome Announc.">
        <title>Genome Sequence and Methylome of Soil Bacterium Gemmatirosa kalamazoonensis KBS708T, a Member of the Rarely Cultivated Gemmatimonadetes Phylum.</title>
        <authorList>
            <person name="Debruyn J.M."/>
            <person name="Radosevich M."/>
            <person name="Wommack K.E."/>
            <person name="Polson S.W."/>
            <person name="Hauser L.J."/>
            <person name="Fawaz M.N."/>
            <person name="Korlach J."/>
            <person name="Tsai Y.C."/>
        </authorList>
    </citation>
    <scope>NUCLEOTIDE SEQUENCE [LARGE SCALE GENOMIC DNA]</scope>
    <source>
        <strain evidence="15 16">KBS708</strain>
    </source>
</reference>
<evidence type="ECO:0000256" key="8">
    <source>
        <dbReference type="ARBA" id="ARBA00023284"/>
    </source>
</evidence>
<dbReference type="PIRSF" id="PIRSF000239">
    <property type="entry name" value="AHPC"/>
    <property type="match status" value="1"/>
</dbReference>
<comment type="catalytic activity">
    <reaction evidence="12">
        <text>a hydroperoxide + [thioredoxin]-dithiol = an alcohol + [thioredoxin]-disulfide + H2O</text>
        <dbReference type="Rhea" id="RHEA:62620"/>
        <dbReference type="Rhea" id="RHEA-COMP:10698"/>
        <dbReference type="Rhea" id="RHEA-COMP:10700"/>
        <dbReference type="ChEBI" id="CHEBI:15377"/>
        <dbReference type="ChEBI" id="CHEBI:29950"/>
        <dbReference type="ChEBI" id="CHEBI:30879"/>
        <dbReference type="ChEBI" id="CHEBI:35924"/>
        <dbReference type="ChEBI" id="CHEBI:50058"/>
        <dbReference type="EC" id="1.11.1.24"/>
    </reaction>
</comment>
<feature type="domain" description="Thioredoxin" evidence="14">
    <location>
        <begin position="2"/>
        <end position="155"/>
    </location>
</feature>
<keyword evidence="6" id="KW-0560">Oxidoreductase</keyword>
<comment type="similarity">
    <text evidence="10">Belongs to the peroxiredoxin family. BCP/PrxQ subfamily.</text>
</comment>
<evidence type="ECO:0000256" key="12">
    <source>
        <dbReference type="ARBA" id="ARBA00049091"/>
    </source>
</evidence>
<evidence type="ECO:0000259" key="14">
    <source>
        <dbReference type="PROSITE" id="PS51352"/>
    </source>
</evidence>
<dbReference type="GO" id="GO:0045454">
    <property type="term" value="P:cell redox homeostasis"/>
    <property type="evidence" value="ECO:0007669"/>
    <property type="project" value="TreeGrafter"/>
</dbReference>
<keyword evidence="8" id="KW-0676">Redox-active center</keyword>
<dbReference type="Gene3D" id="3.40.30.10">
    <property type="entry name" value="Glutaredoxin"/>
    <property type="match status" value="1"/>
</dbReference>
<keyword evidence="5" id="KW-0049">Antioxidant</keyword>
<organism evidence="15 16">
    <name type="scientific">Gemmatirosa kalamazoonensis</name>
    <dbReference type="NCBI Taxonomy" id="861299"/>
    <lineage>
        <taxon>Bacteria</taxon>
        <taxon>Pseudomonadati</taxon>
        <taxon>Gemmatimonadota</taxon>
        <taxon>Gemmatimonadia</taxon>
        <taxon>Gemmatimonadales</taxon>
        <taxon>Gemmatimonadaceae</taxon>
        <taxon>Gemmatirosa</taxon>
    </lineage>
</organism>
<keyword evidence="16" id="KW-1185">Reference proteome</keyword>
<accession>W0RL50</accession>
<evidence type="ECO:0000256" key="7">
    <source>
        <dbReference type="ARBA" id="ARBA00023157"/>
    </source>
</evidence>
<evidence type="ECO:0000313" key="16">
    <source>
        <dbReference type="Proteomes" id="UP000019151"/>
    </source>
</evidence>
<dbReference type="AlphaFoldDB" id="W0RL50"/>
<dbReference type="NCBIfam" id="NF006960">
    <property type="entry name" value="PRK09437.1"/>
    <property type="match status" value="1"/>
</dbReference>
<dbReference type="OrthoDB" id="9812811at2"/>
<dbReference type="EC" id="1.11.1.24" evidence="3"/>
<evidence type="ECO:0000256" key="4">
    <source>
        <dbReference type="ARBA" id="ARBA00022559"/>
    </source>
</evidence>
<dbReference type="CDD" id="cd03017">
    <property type="entry name" value="PRX_BCP"/>
    <property type="match status" value="1"/>
</dbReference>
<feature type="active site" description="Cysteine sulfenic acid (-SOH) intermediate; for peroxidase activity" evidence="13">
    <location>
        <position position="44"/>
    </location>
</feature>
<dbReference type="InterPro" id="IPR050924">
    <property type="entry name" value="Peroxiredoxin_BCP/PrxQ"/>
</dbReference>
<dbReference type="KEGG" id="gba:J421_3959"/>
<dbReference type="STRING" id="861299.J421_3959"/>
<dbReference type="GO" id="GO:0005737">
    <property type="term" value="C:cytoplasm"/>
    <property type="evidence" value="ECO:0007669"/>
    <property type="project" value="TreeGrafter"/>
</dbReference>
<evidence type="ECO:0000256" key="5">
    <source>
        <dbReference type="ARBA" id="ARBA00022862"/>
    </source>
</evidence>
<dbReference type="PANTHER" id="PTHR42801:SF4">
    <property type="entry name" value="AHPC_TSA FAMILY PROTEIN"/>
    <property type="match status" value="1"/>
</dbReference>
<dbReference type="FunFam" id="3.40.30.10:FF:000007">
    <property type="entry name" value="Thioredoxin-dependent thiol peroxidase"/>
    <property type="match status" value="1"/>
</dbReference>
<dbReference type="InParanoid" id="W0RL50"/>
<dbReference type="GO" id="GO:0034599">
    <property type="term" value="P:cellular response to oxidative stress"/>
    <property type="evidence" value="ECO:0007669"/>
    <property type="project" value="TreeGrafter"/>
</dbReference>
<evidence type="ECO:0000256" key="10">
    <source>
        <dbReference type="ARBA" id="ARBA00038489"/>
    </source>
</evidence>
<dbReference type="EMBL" id="CP007128">
    <property type="protein sequence ID" value="AHG91496.1"/>
    <property type="molecule type" value="Genomic_DNA"/>
</dbReference>
<keyword evidence="7" id="KW-1015">Disulfide bond</keyword>
<dbReference type="FunCoup" id="W0RL50">
    <property type="interactions" value="473"/>
</dbReference>
<dbReference type="InterPro" id="IPR024706">
    <property type="entry name" value="Peroxiredoxin_AhpC-typ"/>
</dbReference>
<sequence length="156" mass="16885">MLAPGDLAPDFTLPTDTGAPLTLSALRGRPVVLYFYPKDDTETCTKEACGFRDLFPRFDASGATVLGVSPDSVKSHAKFRQKYALPFTLLADAEHAVAEAYDVWHEKSMFGNTYMGVLRTTFVIDAAGRVARVFEKVRTAGHAAEVAAVVSELAGR</sequence>
<dbReference type="PATRIC" id="fig|861299.3.peg.4016"/>
<gene>
    <name evidence="15" type="ORF">J421_3959</name>
</gene>
<dbReference type="Pfam" id="PF00578">
    <property type="entry name" value="AhpC-TSA"/>
    <property type="match status" value="1"/>
</dbReference>
<evidence type="ECO:0000313" key="15">
    <source>
        <dbReference type="EMBL" id="AHG91496.1"/>
    </source>
</evidence>
<evidence type="ECO:0000256" key="6">
    <source>
        <dbReference type="ARBA" id="ARBA00023002"/>
    </source>
</evidence>
<dbReference type="InterPro" id="IPR013766">
    <property type="entry name" value="Thioredoxin_domain"/>
</dbReference>